<sequence length="699" mass="77566">MDDEDSLLERIAEVDNLEEEEEDDEVVKSGSPEAEAEALDYNEDPEDGEEGEEKEEASEDGEIEEKAEKSDKEDEEEKEDGELEDGELEDSDDGEIKDDEPQKRAPITAPAGSARRPIEVGSSMNDNRISRPMGRQLPPIRNHPYVPRREDPGTVSWEAALLAAKRAVNGREDAEADRGSTSPTDPDKRAIPSLLDIRTHKPQMKDLGPQVIYPNRAPPNPSSSQNRFKRDSAPSAPARDAPMFRGRTISQRQAPPQITRRNSSKSPPARGISYSPSKFDAHEISSDTDEEAMQKRPPRERKITLKKAKRSSSVSSSTSECVKRLFLWENRLKIATIPGARDISTDSSDAGSSSRRRRARRRSHRSRSRTYSTSSDRGSSSKRSRQQQHMKRKTPSSPSRRSRSRSPPPYPPGHDKKMFQQKKKRQDSVVTGDIHAYRIPKRSSSGRDSQNSSFFSKNGASSSSRSQIKRSRQRSETPPMVPSAKRRKDDQKQKLRRGDTAGGPQNISGDSDDSASTFDSRRGKRISKIKRNRRSPSKESITSRSSSSSSSSRSRSRSSHSDSSDSSSSKLPSRYRQKLPTEQEKISSDEDEPAEPIAQKAAAPVSPNPASSRSASPEPAQQVDELLESEEAAPPPPPPPPPENEPEEFPPPPPSISIRETKKQLKMRLKSINKMLEIQKSSPLLEGNSSESSATATAQ</sequence>
<evidence type="ECO:0007829" key="5">
    <source>
        <dbReference type="PeptideAtlas" id="Q9XVT2"/>
    </source>
</evidence>
<evidence type="ECO:0000313" key="4">
    <source>
        <dbReference type="WormBase" id="C15C6.3"/>
    </source>
</evidence>
<feature type="compositionally biased region" description="Basic residues" evidence="1">
    <location>
        <begin position="296"/>
        <end position="310"/>
    </location>
</feature>
<feature type="compositionally biased region" description="Basic and acidic residues" evidence="1">
    <location>
        <begin position="169"/>
        <end position="178"/>
    </location>
</feature>
<dbReference type="STRING" id="6239.C15C6.3.1"/>
<dbReference type="PaxDb" id="6239-C15C6.3"/>
<dbReference type="WormBase" id="C15C6.3">
    <property type="protein sequence ID" value="CE42064"/>
    <property type="gene ID" value="WBGene00007602"/>
</dbReference>
<keyword evidence="5" id="KW-1267">Proteomics identification</keyword>
<dbReference type="Proteomes" id="UP000001940">
    <property type="component" value="Chromosome I"/>
</dbReference>
<protein>
    <submittedName>
        <fullName evidence="2">YTH domain-containing protein</fullName>
    </submittedName>
</protein>
<feature type="region of interest" description="Disordered" evidence="1">
    <location>
        <begin position="336"/>
        <end position="662"/>
    </location>
</feature>
<keyword evidence="3" id="KW-1185">Reference proteome</keyword>
<feature type="compositionally biased region" description="Basic and acidic residues" evidence="1">
    <location>
        <begin position="487"/>
        <end position="499"/>
    </location>
</feature>
<dbReference type="GeneID" id="182630"/>
<feature type="compositionally biased region" description="Polar residues" evidence="1">
    <location>
        <begin position="248"/>
        <end position="266"/>
    </location>
</feature>
<dbReference type="AlphaFoldDB" id="Q9XVT2"/>
<feature type="compositionally biased region" description="Acidic residues" evidence="1">
    <location>
        <begin position="73"/>
        <end position="98"/>
    </location>
</feature>
<feature type="compositionally biased region" description="Low complexity" evidence="1">
    <location>
        <begin position="601"/>
        <end position="620"/>
    </location>
</feature>
<evidence type="ECO:0000313" key="2">
    <source>
        <dbReference type="EMBL" id="CAB02729.2"/>
    </source>
</evidence>
<reference evidence="2 3" key="1">
    <citation type="journal article" date="1998" name="Science">
        <title>Genome sequence of the nematode C. elegans: a platform for investigating biology.</title>
        <authorList>
            <consortium name="The C. elegans sequencing consortium"/>
            <person name="Sulson J.E."/>
            <person name="Waterston R."/>
        </authorList>
    </citation>
    <scope>NUCLEOTIDE SEQUENCE [LARGE SCALE GENOMIC DNA]</scope>
    <source>
        <strain evidence="2 3">Bristol N2</strain>
    </source>
</reference>
<feature type="compositionally biased region" description="Basic and acidic residues" evidence="1">
    <location>
        <begin position="579"/>
        <end position="588"/>
    </location>
</feature>
<dbReference type="OrthoDB" id="5877686at2759"/>
<feature type="region of interest" description="Disordered" evidence="1">
    <location>
        <begin position="678"/>
        <end position="699"/>
    </location>
</feature>
<feature type="compositionally biased region" description="Low complexity" evidence="1">
    <location>
        <begin position="369"/>
        <end position="378"/>
    </location>
</feature>
<feature type="compositionally biased region" description="Basic residues" evidence="1">
    <location>
        <begin position="380"/>
        <end position="404"/>
    </location>
</feature>
<feature type="compositionally biased region" description="Polar residues" evidence="1">
    <location>
        <begin position="679"/>
        <end position="699"/>
    </location>
</feature>
<evidence type="ECO:0000256" key="1">
    <source>
        <dbReference type="SAM" id="MobiDB-lite"/>
    </source>
</evidence>
<dbReference type="CTD" id="182630"/>
<dbReference type="OMA" id="LGPQVIY"/>
<feature type="compositionally biased region" description="Acidic residues" evidence="1">
    <location>
        <begin position="15"/>
        <end position="25"/>
    </location>
</feature>
<feature type="compositionally biased region" description="Basic residues" evidence="1">
    <location>
        <begin position="522"/>
        <end position="535"/>
    </location>
</feature>
<dbReference type="PeptideAtlas" id="Q9XVT2"/>
<dbReference type="UCSC" id="C15C6.3">
    <property type="organism name" value="c. elegans"/>
</dbReference>
<dbReference type="KEGG" id="cel:CELE_C15C6.3"/>
<dbReference type="EMBL" id="BX284601">
    <property type="protein sequence ID" value="CAB02729.2"/>
    <property type="molecule type" value="Genomic_DNA"/>
</dbReference>
<feature type="region of interest" description="Disordered" evidence="1">
    <location>
        <begin position="167"/>
        <end position="320"/>
    </location>
</feature>
<feature type="compositionally biased region" description="Pro residues" evidence="1">
    <location>
        <begin position="633"/>
        <end position="655"/>
    </location>
</feature>
<dbReference type="HOGENOM" id="CLU_405574_0_0_1"/>
<feature type="region of interest" description="Disordered" evidence="1">
    <location>
        <begin position="1"/>
        <end position="152"/>
    </location>
</feature>
<organism evidence="2 3">
    <name type="scientific">Caenorhabditis elegans</name>
    <dbReference type="NCBI Taxonomy" id="6239"/>
    <lineage>
        <taxon>Eukaryota</taxon>
        <taxon>Metazoa</taxon>
        <taxon>Ecdysozoa</taxon>
        <taxon>Nematoda</taxon>
        <taxon>Chromadorea</taxon>
        <taxon>Rhabditida</taxon>
        <taxon>Rhabditina</taxon>
        <taxon>Rhabditomorpha</taxon>
        <taxon>Rhabditoidea</taxon>
        <taxon>Rhabditidae</taxon>
        <taxon>Peloderinae</taxon>
        <taxon>Caenorhabditis</taxon>
    </lineage>
</organism>
<feature type="compositionally biased region" description="Low complexity" evidence="1">
    <location>
        <begin position="564"/>
        <end position="574"/>
    </location>
</feature>
<dbReference type="eggNOG" id="ENOG502SVZK">
    <property type="taxonomic scope" value="Eukaryota"/>
</dbReference>
<gene>
    <name evidence="2 4" type="ORF">C15C6.3</name>
    <name evidence="2" type="ORF">CELE_C15C6.3</name>
</gene>
<evidence type="ECO:0000313" key="3">
    <source>
        <dbReference type="Proteomes" id="UP000001940"/>
    </source>
</evidence>
<dbReference type="RefSeq" id="NP_493082.2">
    <property type="nucleotide sequence ID" value="NM_060681.3"/>
</dbReference>
<feature type="compositionally biased region" description="Low complexity" evidence="1">
    <location>
        <begin position="538"/>
        <end position="553"/>
    </location>
</feature>
<dbReference type="InParanoid" id="Q9XVT2"/>
<dbReference type="FunCoup" id="Q9XVT2">
    <property type="interactions" value="1578"/>
</dbReference>
<feature type="compositionally biased region" description="Basic residues" evidence="1">
    <location>
        <begin position="354"/>
        <end position="368"/>
    </location>
</feature>
<proteinExistence type="evidence at protein level"/>
<feature type="compositionally biased region" description="Low complexity" evidence="1">
    <location>
        <begin position="442"/>
        <end position="466"/>
    </location>
</feature>
<name>Q9XVT2_CAEEL</name>
<feature type="compositionally biased region" description="Acidic residues" evidence="1">
    <location>
        <begin position="34"/>
        <end position="63"/>
    </location>
</feature>
<accession>Q9XVT2</accession>
<dbReference type="AGR" id="WB:WBGene00007602"/>
<dbReference type="Bgee" id="WBGene00007602">
    <property type="expression patterns" value="Expressed in pharyngeal muscle cell (C elegans) and 3 other cell types or tissues"/>
</dbReference>
<feature type="compositionally biased region" description="Polar residues" evidence="1">
    <location>
        <begin position="503"/>
        <end position="518"/>
    </location>
</feature>